<organism evidence="2 3">
    <name type="scientific">Austropuccinia psidii MF-1</name>
    <dbReference type="NCBI Taxonomy" id="1389203"/>
    <lineage>
        <taxon>Eukaryota</taxon>
        <taxon>Fungi</taxon>
        <taxon>Dikarya</taxon>
        <taxon>Basidiomycota</taxon>
        <taxon>Pucciniomycotina</taxon>
        <taxon>Pucciniomycetes</taxon>
        <taxon>Pucciniales</taxon>
        <taxon>Sphaerophragmiaceae</taxon>
        <taxon>Austropuccinia</taxon>
    </lineage>
</organism>
<dbReference type="Proteomes" id="UP000765509">
    <property type="component" value="Unassembled WGS sequence"/>
</dbReference>
<name>A0A9Q3CFX8_9BASI</name>
<proteinExistence type="predicted"/>
<evidence type="ECO:0000313" key="3">
    <source>
        <dbReference type="Proteomes" id="UP000765509"/>
    </source>
</evidence>
<evidence type="ECO:0000256" key="1">
    <source>
        <dbReference type="SAM" id="MobiDB-lite"/>
    </source>
</evidence>
<dbReference type="AlphaFoldDB" id="A0A9Q3CFX8"/>
<keyword evidence="3" id="KW-1185">Reference proteome</keyword>
<comment type="caution">
    <text evidence="2">The sequence shown here is derived from an EMBL/GenBank/DDBJ whole genome shotgun (WGS) entry which is preliminary data.</text>
</comment>
<evidence type="ECO:0000313" key="2">
    <source>
        <dbReference type="EMBL" id="MBW0481937.1"/>
    </source>
</evidence>
<accession>A0A9Q3CFX8</accession>
<protein>
    <submittedName>
        <fullName evidence="2">Uncharacterized protein</fullName>
    </submittedName>
</protein>
<gene>
    <name evidence="2" type="ORF">O181_021652</name>
</gene>
<feature type="region of interest" description="Disordered" evidence="1">
    <location>
        <begin position="119"/>
        <end position="148"/>
    </location>
</feature>
<dbReference type="EMBL" id="AVOT02006579">
    <property type="protein sequence ID" value="MBW0481937.1"/>
    <property type="molecule type" value="Genomic_DNA"/>
</dbReference>
<sequence length="213" mass="23608">MANWSCHHFYGKLVHIGVVWPLGHTTSTGHFWLKPYPASFCLLANFSPHQPPSQLLCFGPGGPFGLPGASGPSSHHQRPWSHPFHYRALGLKGLFGHLGSLPPLRPTVRETLRPLLAQIPQSHQSKNGQKDPRTQTGQEPQSCHLPNANLWKPPEATSSIPEIHPLHSGERLSFTNALCTNDSGMVHIWYNIPLCTSFSQKSNGDVFRTKICH</sequence>
<reference evidence="2" key="1">
    <citation type="submission" date="2021-03" db="EMBL/GenBank/DDBJ databases">
        <title>Draft genome sequence of rust myrtle Austropuccinia psidii MF-1, a brazilian biotype.</title>
        <authorList>
            <person name="Quecine M.C."/>
            <person name="Pachon D.M.R."/>
            <person name="Bonatelli M.L."/>
            <person name="Correr F.H."/>
            <person name="Franceschini L.M."/>
            <person name="Leite T.F."/>
            <person name="Margarido G.R.A."/>
            <person name="Almeida C.A."/>
            <person name="Ferrarezi J.A."/>
            <person name="Labate C.A."/>
        </authorList>
    </citation>
    <scope>NUCLEOTIDE SEQUENCE</scope>
    <source>
        <strain evidence="2">MF-1</strain>
    </source>
</reference>